<evidence type="ECO:0000256" key="1">
    <source>
        <dbReference type="ARBA" id="ARBA00010554"/>
    </source>
</evidence>
<dbReference type="RefSeq" id="WP_013443741.1">
    <property type="nucleotide sequence ID" value="NC_014734.1"/>
</dbReference>
<dbReference type="InterPro" id="IPR011322">
    <property type="entry name" value="N-reg_PII-like_a/b"/>
</dbReference>
<reference evidence="2 3" key="2">
    <citation type="journal article" date="2011" name="Stand. Genomic Sci.">
        <title>Complete genome sequence of Paludibacter propionicigenes type strain (WB4).</title>
        <authorList>
            <person name="Gronow S."/>
            <person name="Munk C."/>
            <person name="Lapidus A."/>
            <person name="Nolan M."/>
            <person name="Lucas S."/>
            <person name="Hammon N."/>
            <person name="Deshpande S."/>
            <person name="Cheng J.F."/>
            <person name="Tapia R."/>
            <person name="Han C."/>
            <person name="Goodwin L."/>
            <person name="Pitluck S."/>
            <person name="Liolios K."/>
            <person name="Ivanova N."/>
            <person name="Mavromatis K."/>
            <person name="Mikhailova N."/>
            <person name="Pati A."/>
            <person name="Chen A."/>
            <person name="Palaniappan K."/>
            <person name="Land M."/>
            <person name="Hauser L."/>
            <person name="Chang Y.J."/>
            <person name="Jeffries C.D."/>
            <person name="Brambilla E."/>
            <person name="Rohde M."/>
            <person name="Goker M."/>
            <person name="Detter J.C."/>
            <person name="Woyke T."/>
            <person name="Bristow J."/>
            <person name="Eisen J.A."/>
            <person name="Markowitz V."/>
            <person name="Hugenholtz P."/>
            <person name="Kyrpides N.C."/>
            <person name="Klenk H.P."/>
        </authorList>
    </citation>
    <scope>NUCLEOTIDE SEQUENCE [LARGE SCALE GENOMIC DNA]</scope>
    <source>
        <strain evidence="3">DSM 17365 / JCM 13257 / WB4</strain>
    </source>
</reference>
<accession>E4T0Z1</accession>
<dbReference type="InterPro" id="IPR015867">
    <property type="entry name" value="N-reg_PII/ATP_PRibTrfase_C"/>
</dbReference>
<dbReference type="KEGG" id="ppn:Palpr_0210"/>
<dbReference type="HOGENOM" id="CLU_146749_0_1_10"/>
<dbReference type="PANTHER" id="PTHR35983">
    <property type="entry name" value="UPF0166 PROTEIN TM_0021"/>
    <property type="match status" value="1"/>
</dbReference>
<dbReference type="SUPFAM" id="SSF54913">
    <property type="entry name" value="GlnB-like"/>
    <property type="match status" value="1"/>
</dbReference>
<dbReference type="OrthoDB" id="9795599at2"/>
<dbReference type="PANTHER" id="PTHR35983:SF1">
    <property type="entry name" value="UPF0166 PROTEIN TM_0021"/>
    <property type="match status" value="1"/>
</dbReference>
<dbReference type="AlphaFoldDB" id="E4T0Z1"/>
<dbReference type="Proteomes" id="UP000008718">
    <property type="component" value="Chromosome"/>
</dbReference>
<dbReference type="EMBL" id="CP002345">
    <property type="protein sequence ID" value="ADQ78372.1"/>
    <property type="molecule type" value="Genomic_DNA"/>
</dbReference>
<dbReference type="Gene3D" id="3.30.70.120">
    <property type="match status" value="1"/>
</dbReference>
<proteinExistence type="inferred from homology"/>
<gene>
    <name evidence="2" type="ordered locus">Palpr_0210</name>
</gene>
<organism evidence="2 3">
    <name type="scientific">Paludibacter propionicigenes (strain DSM 17365 / JCM 13257 / WB4)</name>
    <dbReference type="NCBI Taxonomy" id="694427"/>
    <lineage>
        <taxon>Bacteria</taxon>
        <taxon>Pseudomonadati</taxon>
        <taxon>Bacteroidota</taxon>
        <taxon>Bacteroidia</taxon>
        <taxon>Bacteroidales</taxon>
        <taxon>Paludibacteraceae</taxon>
        <taxon>Paludibacter</taxon>
    </lineage>
</organism>
<dbReference type="InterPro" id="IPR003793">
    <property type="entry name" value="UPF0166"/>
</dbReference>
<dbReference type="eggNOG" id="COG1993">
    <property type="taxonomic scope" value="Bacteria"/>
</dbReference>
<protein>
    <submittedName>
        <fullName evidence="2">Uncharacterized protein</fullName>
    </submittedName>
</protein>
<sequence>MNSTGNSILKFYASSTDRIGLDLLYEYLVTTAKKSGIKGVTVYRGIMGYGQSSTEISSTRFWELTEKLPVVIEMIDKTEVLEAFYKSIENELLSIPKGCLITMQPIDIKLLKTGTSNK</sequence>
<evidence type="ECO:0000313" key="2">
    <source>
        <dbReference type="EMBL" id="ADQ78372.1"/>
    </source>
</evidence>
<evidence type="ECO:0000313" key="3">
    <source>
        <dbReference type="Proteomes" id="UP000008718"/>
    </source>
</evidence>
<comment type="similarity">
    <text evidence="1">Belongs to the UPF0166 family.</text>
</comment>
<dbReference type="STRING" id="694427.Palpr_0210"/>
<name>E4T0Z1_PALPW</name>
<dbReference type="Pfam" id="PF02641">
    <property type="entry name" value="DUF190"/>
    <property type="match status" value="1"/>
</dbReference>
<reference key="1">
    <citation type="submission" date="2010-11" db="EMBL/GenBank/DDBJ databases">
        <title>The complete genome of Paludibacter propionicigenes DSM 17365.</title>
        <authorList>
            <consortium name="US DOE Joint Genome Institute (JGI-PGF)"/>
            <person name="Lucas S."/>
            <person name="Copeland A."/>
            <person name="Lapidus A."/>
            <person name="Bruce D."/>
            <person name="Goodwin L."/>
            <person name="Pitluck S."/>
            <person name="Kyrpides N."/>
            <person name="Mavromatis K."/>
            <person name="Ivanova N."/>
            <person name="Munk A.C."/>
            <person name="Brettin T."/>
            <person name="Detter J.C."/>
            <person name="Han C."/>
            <person name="Tapia R."/>
            <person name="Land M."/>
            <person name="Hauser L."/>
            <person name="Markowitz V."/>
            <person name="Cheng J.-F."/>
            <person name="Hugenholtz P."/>
            <person name="Woyke T."/>
            <person name="Wu D."/>
            <person name="Gronow S."/>
            <person name="Wellnitz S."/>
            <person name="Brambilla E."/>
            <person name="Klenk H.-P."/>
            <person name="Eisen J.A."/>
        </authorList>
    </citation>
    <scope>NUCLEOTIDE SEQUENCE</scope>
    <source>
        <strain>WB4</strain>
    </source>
</reference>
<keyword evidence="3" id="KW-1185">Reference proteome</keyword>